<keyword evidence="2" id="KW-1185">Reference proteome</keyword>
<organism evidence="1 2">
    <name type="scientific">Velocimicrobium porci</name>
    <dbReference type="NCBI Taxonomy" id="2606634"/>
    <lineage>
        <taxon>Bacteria</taxon>
        <taxon>Bacillati</taxon>
        <taxon>Bacillota</taxon>
        <taxon>Clostridia</taxon>
        <taxon>Lachnospirales</taxon>
        <taxon>Lachnospiraceae</taxon>
        <taxon>Velocimicrobium</taxon>
    </lineage>
</organism>
<name>A0A6L5XXI1_9FIRM</name>
<dbReference type="RefSeq" id="WP_154518011.1">
    <property type="nucleotide sequence ID" value="NZ_VUMT01000005.1"/>
</dbReference>
<dbReference type="InterPro" id="IPR018989">
    <property type="entry name" value="DUF2001"/>
</dbReference>
<evidence type="ECO:0000313" key="2">
    <source>
        <dbReference type="Proteomes" id="UP000482209"/>
    </source>
</evidence>
<dbReference type="EMBL" id="VUMT01000005">
    <property type="protein sequence ID" value="MSS63181.1"/>
    <property type="molecule type" value="Genomic_DNA"/>
</dbReference>
<accession>A0A6L5XXI1</accession>
<evidence type="ECO:0000313" key="1">
    <source>
        <dbReference type="EMBL" id="MSS63181.1"/>
    </source>
</evidence>
<dbReference type="Pfam" id="PF09393">
    <property type="entry name" value="DUF2001"/>
    <property type="match status" value="1"/>
</dbReference>
<dbReference type="Gene3D" id="2.30.110.40">
    <property type="entry name" value="Phage tail tube protein"/>
    <property type="match status" value="1"/>
</dbReference>
<dbReference type="AlphaFoldDB" id="A0A6L5XXI1"/>
<dbReference type="SUPFAM" id="SSF69279">
    <property type="entry name" value="Phage tail proteins"/>
    <property type="match status" value="1"/>
</dbReference>
<reference evidence="1 2" key="1">
    <citation type="submission" date="2019-08" db="EMBL/GenBank/DDBJ databases">
        <title>In-depth cultivation of the pig gut microbiome towards novel bacterial diversity and tailored functional studies.</title>
        <authorList>
            <person name="Wylensek D."/>
            <person name="Hitch T.C.A."/>
            <person name="Clavel T."/>
        </authorList>
    </citation>
    <scope>NUCLEOTIDE SEQUENCE [LARGE SCALE GENOMIC DNA]</scope>
    <source>
        <strain evidence="1 2">WCA-693-APC-MOT-I</strain>
    </source>
</reference>
<dbReference type="InterPro" id="IPR038628">
    <property type="entry name" value="XkdM-like_sf"/>
</dbReference>
<sequence length="142" mass="15826">MKHYEASQTINGSNGELWIDNEYIAQITGLEAKVTVEKAEVVQVGKRSKGYKNIGMEGKGTIKMNKVDSFFIKKLSDAFKKGKTPTSTIITKLSDPDAAGTERIKLTGCTFDELTLANWEARKIGEESIPFSFEDWEIIESI</sequence>
<dbReference type="Proteomes" id="UP000482209">
    <property type="component" value="Unassembled WGS sequence"/>
</dbReference>
<protein>
    <submittedName>
        <fullName evidence="1">Phage portal protein</fullName>
    </submittedName>
</protein>
<comment type="caution">
    <text evidence="1">The sequence shown here is derived from an EMBL/GenBank/DDBJ whole genome shotgun (WGS) entry which is preliminary data.</text>
</comment>
<proteinExistence type="predicted"/>
<gene>
    <name evidence="1" type="ORF">FYJ58_04715</name>
</gene>